<dbReference type="InterPro" id="IPR035979">
    <property type="entry name" value="RBD_domain_sf"/>
</dbReference>
<dbReference type="STRING" id="576137.A0A1L7WEQ1"/>
<proteinExistence type="predicted"/>
<evidence type="ECO:0000256" key="3">
    <source>
        <dbReference type="SAM" id="MobiDB-lite"/>
    </source>
</evidence>
<feature type="compositionally biased region" description="Basic and acidic residues" evidence="3">
    <location>
        <begin position="249"/>
        <end position="263"/>
    </location>
</feature>
<dbReference type="Pfam" id="PF00076">
    <property type="entry name" value="RRM_1"/>
    <property type="match status" value="1"/>
</dbReference>
<dbReference type="EMBL" id="FJOG01000001">
    <property type="protein sequence ID" value="CZR51261.1"/>
    <property type="molecule type" value="Genomic_DNA"/>
</dbReference>
<protein>
    <submittedName>
        <fullName evidence="5">Related to RNA and export factor binding protein</fullName>
    </submittedName>
</protein>
<dbReference type="Pfam" id="PF13865">
    <property type="entry name" value="FoP_duplication"/>
    <property type="match status" value="1"/>
</dbReference>
<reference evidence="5 6" key="1">
    <citation type="submission" date="2016-03" db="EMBL/GenBank/DDBJ databases">
        <authorList>
            <person name="Ploux O."/>
        </authorList>
    </citation>
    <scope>NUCLEOTIDE SEQUENCE [LARGE SCALE GENOMIC DNA]</scope>
    <source>
        <strain evidence="5 6">UAMH 11012</strain>
    </source>
</reference>
<dbReference type="Proteomes" id="UP000184330">
    <property type="component" value="Unassembled WGS sequence"/>
</dbReference>
<dbReference type="CDD" id="cd12418">
    <property type="entry name" value="RRM_Aly_REF_like"/>
    <property type="match status" value="1"/>
</dbReference>
<evidence type="ECO:0000313" key="6">
    <source>
        <dbReference type="Proteomes" id="UP000184330"/>
    </source>
</evidence>
<dbReference type="Gene3D" id="3.30.70.330">
    <property type="match status" value="1"/>
</dbReference>
<feature type="domain" description="RRM" evidence="4">
    <location>
        <begin position="152"/>
        <end position="229"/>
    </location>
</feature>
<organism evidence="5 6">
    <name type="scientific">Phialocephala subalpina</name>
    <dbReference type="NCBI Taxonomy" id="576137"/>
    <lineage>
        <taxon>Eukaryota</taxon>
        <taxon>Fungi</taxon>
        <taxon>Dikarya</taxon>
        <taxon>Ascomycota</taxon>
        <taxon>Pezizomycotina</taxon>
        <taxon>Leotiomycetes</taxon>
        <taxon>Helotiales</taxon>
        <taxon>Mollisiaceae</taxon>
        <taxon>Phialocephala</taxon>
        <taxon>Phialocephala fortinii species complex</taxon>
    </lineage>
</organism>
<feature type="region of interest" description="Disordered" evidence="3">
    <location>
        <begin position="220"/>
        <end position="371"/>
    </location>
</feature>
<sequence length="371" mass="41473">MRLLPNDTYRGGGRGPRGPGRRGGRRNERTEYPRDGVRKVAIPSLFCVSFVLGENWANTFCDRCIHLLLNPHPHIYTAFRHLLRLSSPAMLASRNIPRLMASRGGAESNSIRDDSRNIDSEWVHDKFDDNTTRRPVRNDRRYSPETYEPTSAKLRVENLHYDLTEDDLDDLFNRIGPVLKLSLTYDRAGRSEGVAYVTYESAADAKQAIREFDGANAKGQPIRLTSVPAGPSGRRAPPPVSRGTLFDRITPRTRSESPIRHSDVSGPPPTNVDRYVPGRGSRSRSPRPRGGRGDSRRDGRRPGARRERGDRNGGGRGGERLARDGRPRKTQEELDAEMDDYFGGGKSNGDTNGASEVKENKVDDVDMEEIL</sequence>
<dbReference type="SUPFAM" id="SSF54928">
    <property type="entry name" value="RNA-binding domain, RBD"/>
    <property type="match status" value="1"/>
</dbReference>
<name>A0A1L7WEQ1_9HELO</name>
<dbReference type="GO" id="GO:0005634">
    <property type="term" value="C:nucleus"/>
    <property type="evidence" value="ECO:0007669"/>
    <property type="project" value="TreeGrafter"/>
</dbReference>
<feature type="compositionally biased region" description="Basic and acidic residues" evidence="3">
    <location>
        <begin position="291"/>
        <end position="332"/>
    </location>
</feature>
<dbReference type="PANTHER" id="PTHR19965:SF82">
    <property type="entry name" value="THO COMPLEX SUBUNIT 4"/>
    <property type="match status" value="1"/>
</dbReference>
<dbReference type="PANTHER" id="PTHR19965">
    <property type="entry name" value="RNA AND EXPORT FACTOR BINDING PROTEIN"/>
    <property type="match status" value="1"/>
</dbReference>
<feature type="region of interest" description="Disordered" evidence="3">
    <location>
        <begin position="1"/>
        <end position="32"/>
    </location>
</feature>
<dbReference type="AlphaFoldDB" id="A0A1L7WEQ1"/>
<gene>
    <name evidence="5" type="ORF">PAC_01136</name>
</gene>
<dbReference type="InterPro" id="IPR025715">
    <property type="entry name" value="FoP_C"/>
</dbReference>
<dbReference type="PROSITE" id="PS50102">
    <property type="entry name" value="RRM"/>
    <property type="match status" value="1"/>
</dbReference>
<evidence type="ECO:0000313" key="5">
    <source>
        <dbReference type="EMBL" id="CZR51261.1"/>
    </source>
</evidence>
<feature type="compositionally biased region" description="Basic residues" evidence="3">
    <location>
        <begin position="281"/>
        <end position="290"/>
    </location>
</feature>
<dbReference type="InterPro" id="IPR012677">
    <property type="entry name" value="Nucleotide-bd_a/b_plait_sf"/>
</dbReference>
<dbReference type="SMART" id="SM00360">
    <property type="entry name" value="RRM"/>
    <property type="match status" value="1"/>
</dbReference>
<evidence type="ECO:0000256" key="2">
    <source>
        <dbReference type="PROSITE-ProRule" id="PRU00176"/>
    </source>
</evidence>
<accession>A0A1L7WEQ1</accession>
<dbReference type="InterPro" id="IPR051229">
    <property type="entry name" value="ALYREF_mRNA_export"/>
</dbReference>
<dbReference type="GO" id="GO:0003729">
    <property type="term" value="F:mRNA binding"/>
    <property type="evidence" value="ECO:0007669"/>
    <property type="project" value="TreeGrafter"/>
</dbReference>
<keyword evidence="6" id="KW-1185">Reference proteome</keyword>
<keyword evidence="1 2" id="KW-0694">RNA-binding</keyword>
<evidence type="ECO:0000256" key="1">
    <source>
        <dbReference type="ARBA" id="ARBA00022884"/>
    </source>
</evidence>
<dbReference type="SMART" id="SM01218">
    <property type="entry name" value="FoP_duplication"/>
    <property type="match status" value="1"/>
</dbReference>
<dbReference type="OrthoDB" id="5382468at2759"/>
<evidence type="ECO:0000259" key="4">
    <source>
        <dbReference type="PROSITE" id="PS50102"/>
    </source>
</evidence>
<dbReference type="InterPro" id="IPR000504">
    <property type="entry name" value="RRM_dom"/>
</dbReference>